<reference evidence="1" key="1">
    <citation type="submission" date="2022-01" db="EMBL/GenBank/DDBJ databases">
        <title>Genome-Based Taxonomic Classification of the Phylum Actinobacteria.</title>
        <authorList>
            <person name="Gao Y."/>
        </authorList>
    </citation>
    <scope>NUCLEOTIDE SEQUENCE</scope>
    <source>
        <strain evidence="1">KLBMP 8922</strain>
    </source>
</reference>
<dbReference type="EMBL" id="JAKFHA010000003">
    <property type="protein sequence ID" value="MCF2527210.1"/>
    <property type="molecule type" value="Genomic_DNA"/>
</dbReference>
<evidence type="ECO:0000313" key="1">
    <source>
        <dbReference type="EMBL" id="MCF2527210.1"/>
    </source>
</evidence>
<organism evidence="1 2">
    <name type="scientific">Yinghuangia soli</name>
    <dbReference type="NCBI Taxonomy" id="2908204"/>
    <lineage>
        <taxon>Bacteria</taxon>
        <taxon>Bacillati</taxon>
        <taxon>Actinomycetota</taxon>
        <taxon>Actinomycetes</taxon>
        <taxon>Kitasatosporales</taxon>
        <taxon>Streptomycetaceae</taxon>
        <taxon>Yinghuangia</taxon>
    </lineage>
</organism>
<proteinExistence type="predicted"/>
<dbReference type="Proteomes" id="UP001165378">
    <property type="component" value="Unassembled WGS sequence"/>
</dbReference>
<accession>A0AA41PXK3</accession>
<protein>
    <submittedName>
        <fullName evidence="1">Uncharacterized protein</fullName>
    </submittedName>
</protein>
<keyword evidence="2" id="KW-1185">Reference proteome</keyword>
<gene>
    <name evidence="1" type="ORF">LZ495_08290</name>
</gene>
<evidence type="ECO:0000313" key="2">
    <source>
        <dbReference type="Proteomes" id="UP001165378"/>
    </source>
</evidence>
<sequence length="66" mass="6904">MAAGRCIRKFPHTGTGYQFYRADSFQAYVDLGRSSVATGLRAPDVQAALDGLPCDASPRPGTGGTV</sequence>
<name>A0AA41PXK3_9ACTN</name>
<dbReference type="RefSeq" id="WP_235051350.1">
    <property type="nucleotide sequence ID" value="NZ_JAKFHA010000003.1"/>
</dbReference>
<comment type="caution">
    <text evidence="1">The sequence shown here is derived from an EMBL/GenBank/DDBJ whole genome shotgun (WGS) entry which is preliminary data.</text>
</comment>
<dbReference type="AlphaFoldDB" id="A0AA41PXK3"/>